<dbReference type="InterPro" id="IPR019734">
    <property type="entry name" value="TPR_rpt"/>
</dbReference>
<dbReference type="CDD" id="cd07302">
    <property type="entry name" value="CHD"/>
    <property type="match status" value="1"/>
</dbReference>
<dbReference type="AlphaFoldDB" id="A0A8J7M3S5"/>
<dbReference type="EMBL" id="JAEHHL010000001">
    <property type="protein sequence ID" value="MBK0397608.1"/>
    <property type="molecule type" value="Genomic_DNA"/>
</dbReference>
<dbReference type="GO" id="GO:0035556">
    <property type="term" value="P:intracellular signal transduction"/>
    <property type="evidence" value="ECO:0007669"/>
    <property type="project" value="InterPro"/>
</dbReference>
<dbReference type="Pfam" id="PF00211">
    <property type="entry name" value="Guanylate_cyc"/>
    <property type="match status" value="1"/>
</dbReference>
<reference evidence="3" key="1">
    <citation type="submission" date="2020-12" db="EMBL/GenBank/DDBJ databases">
        <title>Bacterial taxonomy.</title>
        <authorList>
            <person name="Pan X."/>
        </authorList>
    </citation>
    <scope>NUCLEOTIDE SEQUENCE</scope>
    <source>
        <strain evidence="3">M0105</strain>
    </source>
</reference>
<proteinExistence type="predicted"/>
<feature type="repeat" description="TPR" evidence="1">
    <location>
        <begin position="448"/>
        <end position="481"/>
    </location>
</feature>
<dbReference type="SUPFAM" id="SSF48452">
    <property type="entry name" value="TPR-like"/>
    <property type="match status" value="1"/>
</dbReference>
<evidence type="ECO:0000313" key="3">
    <source>
        <dbReference type="EMBL" id="MBK0397608.1"/>
    </source>
</evidence>
<keyword evidence="1" id="KW-0802">TPR repeat</keyword>
<evidence type="ECO:0000256" key="1">
    <source>
        <dbReference type="PROSITE-ProRule" id="PRU00339"/>
    </source>
</evidence>
<dbReference type="PROSITE" id="PS50125">
    <property type="entry name" value="GUANYLATE_CYCLASE_2"/>
    <property type="match status" value="1"/>
</dbReference>
<dbReference type="GO" id="GO:0006171">
    <property type="term" value="P:cAMP biosynthetic process"/>
    <property type="evidence" value="ECO:0007669"/>
    <property type="project" value="TreeGrafter"/>
</dbReference>
<feature type="domain" description="Guanylate cyclase" evidence="2">
    <location>
        <begin position="7"/>
        <end position="121"/>
    </location>
</feature>
<dbReference type="GO" id="GO:0004016">
    <property type="term" value="F:adenylate cyclase activity"/>
    <property type="evidence" value="ECO:0007669"/>
    <property type="project" value="UniProtKB-ARBA"/>
</dbReference>
<evidence type="ECO:0000313" key="4">
    <source>
        <dbReference type="Proteomes" id="UP000655420"/>
    </source>
</evidence>
<dbReference type="PANTHER" id="PTHR43081">
    <property type="entry name" value="ADENYLATE CYCLASE, TERMINAL-DIFFERENTIATION SPECIFIC-RELATED"/>
    <property type="match status" value="1"/>
</dbReference>
<protein>
    <submittedName>
        <fullName evidence="3">Adenylate cyclase</fullName>
    </submittedName>
</protein>
<evidence type="ECO:0000259" key="2">
    <source>
        <dbReference type="PROSITE" id="PS50125"/>
    </source>
</evidence>
<dbReference type="InterPro" id="IPR001054">
    <property type="entry name" value="A/G_cyclase"/>
</dbReference>
<sequence length="597" mass="65092">MERKLAVILAADVAGFSRLVSQDEEGTLATLATCRATIAELVGEHSGRIFGSAGDSLVAEFTSAVLGVRAAVAIQRAMHRRNADLPRERRVEFRIGLNLGDVVVDGGDLLGDGVNVAARLQEIAEPAGICISAALRDQVEGKLNFPLAPAGERRLKNIPRPVQLCHVEWRRDDGAARAGSDTQPGLPDKPSIAVLPFVNMSGDPEQEFFADGLTEDIITALSRYRWFFVIARNSSFTYKGRAIDVKQIARELGVRYVLEGSVRKAGGRVRVTGQLIEAGSGVHLWAQRHDRDYSDIFAIQDELTQAVVAAIEPEILMGEGRRAVHRPTERLDAYECCMRGMWHHYQIEDAQISEGIRWQRRAIALDPGFSRAHMALARALASRIAFGFSPAVEEDVAELTAAAERALVLDDRDPYCHYALFTARFVALRFDEALAAAQKAIDLNPNFAFGHFGLGWLRVAMGRFAEAIEPLRTGMRLSPHEPLTFHFMGRMALAHYGLGHYAEAVDCARAALASRRVHPTLVTLLACLGQVGAEDEAAALLPEIAATAPADAAHYWPVVFPYADPRHRAHFLDGLRKGGLPPEALREAEGAASGVGN</sequence>
<dbReference type="Gene3D" id="3.30.70.1230">
    <property type="entry name" value="Nucleotide cyclase"/>
    <property type="match status" value="1"/>
</dbReference>
<comment type="caution">
    <text evidence="3">The sequence shown here is derived from an EMBL/GenBank/DDBJ whole genome shotgun (WGS) entry which is preliminary data.</text>
</comment>
<dbReference type="InterPro" id="IPR011990">
    <property type="entry name" value="TPR-like_helical_dom_sf"/>
</dbReference>
<dbReference type="PROSITE" id="PS50005">
    <property type="entry name" value="TPR"/>
    <property type="match status" value="1"/>
</dbReference>
<dbReference type="Gene3D" id="1.25.40.10">
    <property type="entry name" value="Tetratricopeptide repeat domain"/>
    <property type="match status" value="1"/>
</dbReference>
<accession>A0A8J7M3S5</accession>
<dbReference type="PANTHER" id="PTHR43081:SF19">
    <property type="entry name" value="PH-SENSITIVE ADENYLATE CYCLASE RV1264"/>
    <property type="match status" value="1"/>
</dbReference>
<gene>
    <name evidence="3" type="ORF">H0I76_00260</name>
</gene>
<name>A0A8J7M3S5_9RHOB</name>
<keyword evidence="4" id="KW-1185">Reference proteome</keyword>
<organism evidence="3 4">
    <name type="scientific">Thermohalobaculum xanthum</name>
    <dbReference type="NCBI Taxonomy" id="2753746"/>
    <lineage>
        <taxon>Bacteria</taxon>
        <taxon>Pseudomonadati</taxon>
        <taxon>Pseudomonadota</taxon>
        <taxon>Alphaproteobacteria</taxon>
        <taxon>Rhodobacterales</taxon>
        <taxon>Paracoccaceae</taxon>
        <taxon>Thermohalobaculum</taxon>
    </lineage>
</organism>
<dbReference type="InterPro" id="IPR050697">
    <property type="entry name" value="Adenylyl/Guanylyl_Cyclase_3/4"/>
</dbReference>
<dbReference type="Proteomes" id="UP000655420">
    <property type="component" value="Unassembled WGS sequence"/>
</dbReference>
<dbReference type="RefSeq" id="WP_200605549.1">
    <property type="nucleotide sequence ID" value="NZ_JAEHHL010000001.1"/>
</dbReference>
<dbReference type="SUPFAM" id="SSF55073">
    <property type="entry name" value="Nucleotide cyclase"/>
    <property type="match status" value="1"/>
</dbReference>
<dbReference type="InterPro" id="IPR029787">
    <property type="entry name" value="Nucleotide_cyclase"/>
</dbReference>
<dbReference type="Gene3D" id="3.40.50.10070">
    <property type="entry name" value="TolB, N-terminal domain"/>
    <property type="match status" value="1"/>
</dbReference>
<dbReference type="SMART" id="SM00028">
    <property type="entry name" value="TPR"/>
    <property type="match status" value="3"/>
</dbReference>